<dbReference type="AlphaFoldDB" id="A0A1A5HJU7"/>
<accession>A0A1A5HJU7</accession>
<evidence type="ECO:0008006" key="4">
    <source>
        <dbReference type="Google" id="ProtNLM"/>
    </source>
</evidence>
<reference evidence="1 3" key="1">
    <citation type="submission" date="2015-06" db="EMBL/GenBank/DDBJ databases">
        <title>R. anatipestifer strain HXb2 is the most virulent strain so far, and the genome sequence would help us uncover the pathogenesis.</title>
        <authorList>
            <person name="Hu Q."/>
            <person name="Qi J."/>
            <person name="Bo H."/>
            <person name="Liu G."/>
            <person name="Tao M."/>
            <person name="Ding Y."/>
            <person name="Xue Y."/>
        </authorList>
    </citation>
    <scope>NUCLEOTIDE SEQUENCE [LARGE SCALE GENOMIC DNA]</scope>
    <source>
        <strain evidence="1 3">HXb2</strain>
    </source>
</reference>
<evidence type="ECO:0000313" key="1">
    <source>
        <dbReference type="EMBL" id="AQY23149.1"/>
    </source>
</evidence>
<dbReference type="EMBL" id="CP011859">
    <property type="protein sequence ID" value="AQY23149.1"/>
    <property type="molecule type" value="Genomic_DNA"/>
</dbReference>
<proteinExistence type="predicted"/>
<dbReference type="Proteomes" id="UP001207440">
    <property type="component" value="Unassembled WGS sequence"/>
</dbReference>
<reference evidence="2" key="2">
    <citation type="submission" date="2022-10" db="EMBL/GenBank/DDBJ databases">
        <title>Sifting through the core-genome to identify putative cross-protective antigens against Riemerella anatipestifer.</title>
        <authorList>
            <person name="Zheng X."/>
            <person name="Zhang W."/>
        </authorList>
    </citation>
    <scope>NUCLEOTIDE SEQUENCE</scope>
    <source>
        <strain evidence="2">ZWRA178</strain>
    </source>
</reference>
<dbReference type="EMBL" id="JAOZYT010000017">
    <property type="protein sequence ID" value="MCW0523481.1"/>
    <property type="molecule type" value="Genomic_DNA"/>
</dbReference>
<evidence type="ECO:0000313" key="2">
    <source>
        <dbReference type="EMBL" id="MCW0523481.1"/>
    </source>
</evidence>
<gene>
    <name evidence="1" type="ORF">AB406_2213</name>
    <name evidence="2" type="ORF">OKE68_03990</name>
</gene>
<sequence length="98" mass="11838">MKNKKKRAYQSSDLVKIFEKKFRFEEKLLAFQIKDFLEDYLDDELFKEIGDVNLLDKTLTIKVKSPLLKNDFRMRKTFFIQKFKEVAGENVVEEVYFV</sequence>
<dbReference type="Proteomes" id="UP000189883">
    <property type="component" value="Chromosome"/>
</dbReference>
<evidence type="ECO:0000313" key="3">
    <source>
        <dbReference type="Proteomes" id="UP000189883"/>
    </source>
</evidence>
<dbReference type="OrthoDB" id="1268989at2"/>
<protein>
    <recommendedName>
        <fullName evidence="4">DUF721 domain-containing protein</fullName>
    </recommendedName>
</protein>
<name>A0A1A5HJU7_RIEAN</name>
<dbReference type="RefSeq" id="WP_064970175.1">
    <property type="nucleotide sequence ID" value="NZ_CP011859.1"/>
</dbReference>
<organism evidence="1 3">
    <name type="scientific">Riemerella anatipestifer</name>
    <name type="common">Moraxella anatipestifer</name>
    <dbReference type="NCBI Taxonomy" id="34085"/>
    <lineage>
        <taxon>Bacteria</taxon>
        <taxon>Pseudomonadati</taxon>
        <taxon>Bacteroidota</taxon>
        <taxon>Flavobacteriia</taxon>
        <taxon>Flavobacteriales</taxon>
        <taxon>Weeksellaceae</taxon>
        <taxon>Riemerella</taxon>
    </lineage>
</organism>